<dbReference type="RefSeq" id="WP_409123290.1">
    <property type="nucleotide sequence ID" value="NZ_JBJVNI010000012.1"/>
</dbReference>
<dbReference type="PANTHER" id="PTHR43289:SF34">
    <property type="entry name" value="SERINE_THREONINE-PROTEIN KINASE YBDM-RELATED"/>
    <property type="match status" value="1"/>
</dbReference>
<feature type="compositionally biased region" description="Low complexity" evidence="6">
    <location>
        <begin position="372"/>
        <end position="386"/>
    </location>
</feature>
<gene>
    <name evidence="8" type="ORF">ACKI18_24075</name>
</gene>
<feature type="region of interest" description="Disordered" evidence="6">
    <location>
        <begin position="370"/>
        <end position="412"/>
    </location>
</feature>
<dbReference type="EMBL" id="JBJVNI010000012">
    <property type="protein sequence ID" value="MFM9611781.1"/>
    <property type="molecule type" value="Genomic_DNA"/>
</dbReference>
<comment type="caution">
    <text evidence="8">The sequence shown here is derived from an EMBL/GenBank/DDBJ whole genome shotgun (WGS) entry which is preliminary data.</text>
</comment>
<evidence type="ECO:0000256" key="2">
    <source>
        <dbReference type="ARBA" id="ARBA00022741"/>
    </source>
</evidence>
<sequence>MGNEGGGFEALQRDDPQVAGGYRLVARLGAGGMGRVYLAYTQGGRAVAVKVVRPELSDDPVFRRRFHREVKAARRVRGAYTAELVDADADGVPPWLATLYVPGPSLSQLVARRGALPVPAVLWLMAGVAEALQAIHEVGVVHRDLKPSNVLLASDGPRVIDFGISTALDSTVHTTQGATIGTPQFMAPEQASAGEITPAADVFSLGQTVAFAALGEPLYGSGTALNVMYRIVNSAPDLSALPEQLRPVLARCLAADPEERATPAEVVAWCRRELGPEADTSGGPEVWRDVVGPPVPAPEPTLVPTLLATNPWAPPSEVLRPSEVRDPSEVLRAGRRRTRLIAGVGALMAVPLLAALAWLGSEISELNRGRDGASASAAPSPSASGKDASEKALPDGAAGGEAAGSAGQPVSGLPEAVAHPLVRLDEKNSISLDAQGQRDDRKGDVRLVCGNSRCTLRSSTSAMGYLPAEPTNSYEECRHYLAGSSTRSSELPLVVVAEGSRICVKHRSGAIGMLVIQIKSTYLPDSGVNFLMGDLTVWPTS</sequence>
<name>A0ABW9HVQ1_9ACTN</name>
<evidence type="ECO:0000256" key="4">
    <source>
        <dbReference type="ARBA" id="ARBA00022840"/>
    </source>
</evidence>
<dbReference type="Gene3D" id="3.30.200.20">
    <property type="entry name" value="Phosphorylase Kinase, domain 1"/>
    <property type="match status" value="1"/>
</dbReference>
<keyword evidence="3 8" id="KW-0418">Kinase</keyword>
<dbReference type="SUPFAM" id="SSF56112">
    <property type="entry name" value="Protein kinase-like (PK-like)"/>
    <property type="match status" value="1"/>
</dbReference>
<keyword evidence="1 8" id="KW-0808">Transferase</keyword>
<dbReference type="InterPro" id="IPR008271">
    <property type="entry name" value="Ser/Thr_kinase_AS"/>
</dbReference>
<evidence type="ECO:0000313" key="9">
    <source>
        <dbReference type="Proteomes" id="UP001631957"/>
    </source>
</evidence>
<dbReference type="Proteomes" id="UP001631957">
    <property type="component" value="Unassembled WGS sequence"/>
</dbReference>
<feature type="binding site" evidence="5">
    <location>
        <position position="50"/>
    </location>
    <ligand>
        <name>ATP</name>
        <dbReference type="ChEBI" id="CHEBI:30616"/>
    </ligand>
</feature>
<dbReference type="InterPro" id="IPR011009">
    <property type="entry name" value="Kinase-like_dom_sf"/>
</dbReference>
<evidence type="ECO:0000256" key="5">
    <source>
        <dbReference type="PROSITE-ProRule" id="PRU10141"/>
    </source>
</evidence>
<feature type="domain" description="Protein kinase" evidence="7">
    <location>
        <begin position="22"/>
        <end position="274"/>
    </location>
</feature>
<reference evidence="8 9" key="1">
    <citation type="submission" date="2024-12" db="EMBL/GenBank/DDBJ databases">
        <title>Forecasting of Potato common scab and diversities of Pathogenic streptomyces spp. in china.</title>
        <authorList>
            <person name="Handique U."/>
            <person name="Wu J."/>
        </authorList>
    </citation>
    <scope>NUCLEOTIDE SEQUENCE [LARGE SCALE GENOMIC DNA]</scope>
    <source>
        <strain evidence="8 9">ZRIMU1530</strain>
    </source>
</reference>
<dbReference type="PANTHER" id="PTHR43289">
    <property type="entry name" value="MITOGEN-ACTIVATED PROTEIN KINASE KINASE KINASE 20-RELATED"/>
    <property type="match status" value="1"/>
</dbReference>
<dbReference type="EC" id="2.7.11.1" evidence="8"/>
<dbReference type="InterPro" id="IPR017441">
    <property type="entry name" value="Protein_kinase_ATP_BS"/>
</dbReference>
<keyword evidence="2 5" id="KW-0547">Nucleotide-binding</keyword>
<dbReference type="InterPro" id="IPR000719">
    <property type="entry name" value="Prot_kinase_dom"/>
</dbReference>
<organism evidence="8 9">
    <name type="scientific">Streptomyces niveiscabiei</name>
    <dbReference type="NCBI Taxonomy" id="164115"/>
    <lineage>
        <taxon>Bacteria</taxon>
        <taxon>Bacillati</taxon>
        <taxon>Actinomycetota</taxon>
        <taxon>Actinomycetes</taxon>
        <taxon>Kitasatosporales</taxon>
        <taxon>Streptomycetaceae</taxon>
        <taxon>Streptomyces</taxon>
    </lineage>
</organism>
<dbReference type="Pfam" id="PF00069">
    <property type="entry name" value="Pkinase"/>
    <property type="match status" value="1"/>
</dbReference>
<dbReference type="PROSITE" id="PS00107">
    <property type="entry name" value="PROTEIN_KINASE_ATP"/>
    <property type="match status" value="1"/>
</dbReference>
<evidence type="ECO:0000256" key="3">
    <source>
        <dbReference type="ARBA" id="ARBA00022777"/>
    </source>
</evidence>
<dbReference type="PROSITE" id="PS50011">
    <property type="entry name" value="PROTEIN_KINASE_DOM"/>
    <property type="match status" value="1"/>
</dbReference>
<dbReference type="SMART" id="SM00220">
    <property type="entry name" value="S_TKc"/>
    <property type="match status" value="1"/>
</dbReference>
<dbReference type="PROSITE" id="PS00108">
    <property type="entry name" value="PROTEIN_KINASE_ST"/>
    <property type="match status" value="1"/>
</dbReference>
<accession>A0ABW9HVQ1</accession>
<evidence type="ECO:0000259" key="7">
    <source>
        <dbReference type="PROSITE" id="PS50011"/>
    </source>
</evidence>
<keyword evidence="9" id="KW-1185">Reference proteome</keyword>
<dbReference type="Gene3D" id="1.10.510.10">
    <property type="entry name" value="Transferase(Phosphotransferase) domain 1"/>
    <property type="match status" value="1"/>
</dbReference>
<evidence type="ECO:0000313" key="8">
    <source>
        <dbReference type="EMBL" id="MFM9611781.1"/>
    </source>
</evidence>
<evidence type="ECO:0000256" key="6">
    <source>
        <dbReference type="SAM" id="MobiDB-lite"/>
    </source>
</evidence>
<dbReference type="CDD" id="cd14014">
    <property type="entry name" value="STKc_PknB_like"/>
    <property type="match status" value="1"/>
</dbReference>
<protein>
    <submittedName>
        <fullName evidence="8">Serine/threonine-protein kinase</fullName>
        <ecNumber evidence="8">2.7.11.1</ecNumber>
    </submittedName>
</protein>
<proteinExistence type="predicted"/>
<dbReference type="GO" id="GO:0004674">
    <property type="term" value="F:protein serine/threonine kinase activity"/>
    <property type="evidence" value="ECO:0007669"/>
    <property type="project" value="UniProtKB-EC"/>
</dbReference>
<keyword evidence="4 5" id="KW-0067">ATP-binding</keyword>
<evidence type="ECO:0000256" key="1">
    <source>
        <dbReference type="ARBA" id="ARBA00022679"/>
    </source>
</evidence>